<evidence type="ECO:0000313" key="3">
    <source>
        <dbReference type="EMBL" id="TFY53454.1"/>
    </source>
</evidence>
<name>A0A4Y9XT38_9AGAM</name>
<reference evidence="3 4" key="1">
    <citation type="submission" date="2019-02" db="EMBL/GenBank/DDBJ databases">
        <title>Genome sequencing of the rare red list fungi Dentipellis fragilis.</title>
        <authorList>
            <person name="Buettner E."/>
            <person name="Kellner H."/>
        </authorList>
    </citation>
    <scope>NUCLEOTIDE SEQUENCE [LARGE SCALE GENOMIC DNA]</scope>
    <source>
        <strain evidence="3 4">DSM 105465</strain>
    </source>
</reference>
<keyword evidence="4" id="KW-1185">Reference proteome</keyword>
<evidence type="ECO:0000256" key="2">
    <source>
        <dbReference type="SAM" id="Phobius"/>
    </source>
</evidence>
<gene>
    <name evidence="3" type="ORF">EVG20_g10107</name>
</gene>
<organism evidence="3 4">
    <name type="scientific">Dentipellis fragilis</name>
    <dbReference type="NCBI Taxonomy" id="205917"/>
    <lineage>
        <taxon>Eukaryota</taxon>
        <taxon>Fungi</taxon>
        <taxon>Dikarya</taxon>
        <taxon>Basidiomycota</taxon>
        <taxon>Agaricomycotina</taxon>
        <taxon>Agaricomycetes</taxon>
        <taxon>Russulales</taxon>
        <taxon>Hericiaceae</taxon>
        <taxon>Dentipellis</taxon>
    </lineage>
</organism>
<dbReference type="EMBL" id="SEOQ01001149">
    <property type="protein sequence ID" value="TFY53454.1"/>
    <property type="molecule type" value="Genomic_DNA"/>
</dbReference>
<evidence type="ECO:0000256" key="1">
    <source>
        <dbReference type="SAM" id="MobiDB-lite"/>
    </source>
</evidence>
<accession>A0A4Y9XT38</accession>
<keyword evidence="2" id="KW-0812">Transmembrane</keyword>
<evidence type="ECO:0000313" key="4">
    <source>
        <dbReference type="Proteomes" id="UP000298327"/>
    </source>
</evidence>
<sequence>MLVIAVRRRDDGRMVTNLVLVSLKKGLGGQSRNGILARAVYFNFRTTTWQCLLQFLQLLAVYFDTLMMIVVCYNIYMNDGIRSGTTSGKNRVPIETDVGYVAMVRYGAAKSHTPYTTLWDRLFFASPLIAPKPLQGCHVRANWRVPTPAQPHYVNVWLLAAPYLTSLFSLPGPDSETQFARTPSAHIALQSVLRPDTAPLCPMTTFELKLAALPRPASEIIPVPRSLLDQSTESQTAPASPSQTRASEQEWRSCGRAVQ</sequence>
<keyword evidence="2" id="KW-1133">Transmembrane helix</keyword>
<feature type="transmembrane region" description="Helical" evidence="2">
    <location>
        <begin position="55"/>
        <end position="76"/>
    </location>
</feature>
<protein>
    <submittedName>
        <fullName evidence="3">Uncharacterized protein</fullName>
    </submittedName>
</protein>
<keyword evidence="2" id="KW-0472">Membrane</keyword>
<proteinExistence type="predicted"/>
<dbReference type="Proteomes" id="UP000298327">
    <property type="component" value="Unassembled WGS sequence"/>
</dbReference>
<feature type="region of interest" description="Disordered" evidence="1">
    <location>
        <begin position="224"/>
        <end position="259"/>
    </location>
</feature>
<feature type="compositionally biased region" description="Polar residues" evidence="1">
    <location>
        <begin position="228"/>
        <end position="246"/>
    </location>
</feature>
<dbReference type="AlphaFoldDB" id="A0A4Y9XT38"/>
<comment type="caution">
    <text evidence="3">The sequence shown here is derived from an EMBL/GenBank/DDBJ whole genome shotgun (WGS) entry which is preliminary data.</text>
</comment>